<dbReference type="Pfam" id="PF00535">
    <property type="entry name" value="Glycos_transf_2"/>
    <property type="match status" value="1"/>
</dbReference>
<sequence length="263" mass="29774">MNLDKLLTIALITKNEAKHLPDCLASVQDLGCPIVIIDSGSSDATPEIAEQFSAAFHVFTDWQGFGTQRNRAHAFIQTPWVLWLDADERLGETTRQDLIQRISQTIPDGKVLFSINRLSIAYGREIRHSGWYPDRIVRCYPIAQTQYSDDLVHESVLVPSGVKVVELKGDVLHNTYADLNQHLEKMKQYAFAWAAQRQGKKSATPFSATIRAVFAFLRFYFLKRGFLDGQQGLMIATMNAVYTFLKYAQLWQLNRSKSGSLKG</sequence>
<dbReference type="InterPro" id="IPR001173">
    <property type="entry name" value="Glyco_trans_2-like"/>
</dbReference>
<dbReference type="KEGG" id="smur:BWP33_06205"/>
<reference evidence="3 4" key="2">
    <citation type="submission" date="2011-10" db="EMBL/GenBank/DDBJ databases">
        <title>The Genome Sequence of Simonsiella muelleri ATCC 29453.</title>
        <authorList>
            <consortium name="The Broad Institute Genome Sequencing Platform"/>
            <consortium name="The Broad Institute Genome Sequencing Center for Infectious Disease"/>
            <person name="Earl A."/>
            <person name="Ward D."/>
            <person name="Feldgarden M."/>
            <person name="Gevers D."/>
            <person name="Izard J."/>
            <person name="Baranova O.V."/>
            <person name="Blanton J.M."/>
            <person name="Tanner A.C."/>
            <person name="Dewhirst F."/>
            <person name="Young S.K."/>
            <person name="Zeng Q."/>
            <person name="Gargeya S."/>
            <person name="Fitzgerald M."/>
            <person name="Haas B."/>
            <person name="Abouelleil A."/>
            <person name="Alvarado L."/>
            <person name="Arachchi H.M."/>
            <person name="Berlin A."/>
            <person name="Brown A."/>
            <person name="Chapman S.B."/>
            <person name="Chen Z."/>
            <person name="Dunbar C."/>
            <person name="Freedman E."/>
            <person name="Gearin G."/>
            <person name="Goldberg J."/>
            <person name="Griggs A."/>
            <person name="Gujja S."/>
            <person name="Heiman D."/>
            <person name="Howarth C."/>
            <person name="Larson L."/>
            <person name="Lui A."/>
            <person name="MacDonald P.J.P."/>
            <person name="Montmayeur A."/>
            <person name="Murphy C."/>
            <person name="Neiman D."/>
            <person name="Pearson M."/>
            <person name="Priest M."/>
            <person name="Roberts A."/>
            <person name="Saif S."/>
            <person name="Shea T."/>
            <person name="Shenoy N."/>
            <person name="Sisk P."/>
            <person name="Stolte C."/>
            <person name="Sykes S."/>
            <person name="Wortman J."/>
            <person name="Nusbaum C."/>
            <person name="Birren B."/>
        </authorList>
    </citation>
    <scope>NUCLEOTIDE SEQUENCE [LARGE SCALE GENOMIC DNA]</scope>
    <source>
        <strain evidence="3 4">ATCC 29453</strain>
    </source>
</reference>
<dbReference type="HOGENOM" id="CLU_065962_1_0_4"/>
<gene>
    <name evidence="3" type="ORF">HMPREF9021_02200</name>
</gene>
<proteinExistence type="inferred from homology"/>
<comment type="caution">
    <text evidence="3">The sequence shown here is derived from an EMBL/GenBank/DDBJ whole genome shotgun (WGS) entry which is preliminary data.</text>
</comment>
<accession>V9HJU2</accession>
<keyword evidence="4" id="KW-1185">Reference proteome</keyword>
<feature type="domain" description="Glycosyltransferase 2-like" evidence="2">
    <location>
        <begin position="9"/>
        <end position="105"/>
    </location>
</feature>
<protein>
    <recommendedName>
        <fullName evidence="2">Glycosyltransferase 2-like domain-containing protein</fullName>
    </recommendedName>
</protein>
<dbReference type="Gene3D" id="3.90.550.10">
    <property type="entry name" value="Spore Coat Polysaccharide Biosynthesis Protein SpsA, Chain A"/>
    <property type="match status" value="1"/>
</dbReference>
<comment type="similarity">
    <text evidence="1">Belongs to the glycosyltransferase 2 family. WaaE/KdtX subfamily.</text>
</comment>
<dbReference type="CDD" id="cd02511">
    <property type="entry name" value="Beta4Glucosyltransferase"/>
    <property type="match status" value="1"/>
</dbReference>
<dbReference type="AlphaFoldDB" id="V9HJU2"/>
<dbReference type="InterPro" id="IPR029044">
    <property type="entry name" value="Nucleotide-diphossugar_trans"/>
</dbReference>
<dbReference type="PANTHER" id="PTHR43630:SF2">
    <property type="entry name" value="GLYCOSYLTRANSFERASE"/>
    <property type="match status" value="1"/>
</dbReference>
<evidence type="ECO:0000313" key="3">
    <source>
        <dbReference type="EMBL" id="EFG29939.1"/>
    </source>
</evidence>
<dbReference type="STRING" id="641147.HMPREF9021_02200"/>
<dbReference type="PANTHER" id="PTHR43630">
    <property type="entry name" value="POLY-BETA-1,6-N-ACETYL-D-GLUCOSAMINE SYNTHASE"/>
    <property type="match status" value="1"/>
</dbReference>
<dbReference type="eggNOG" id="COG0463">
    <property type="taxonomic scope" value="Bacteria"/>
</dbReference>
<organism evidence="3 4">
    <name type="scientific">Simonsiella muelleri ATCC 29453</name>
    <dbReference type="NCBI Taxonomy" id="641147"/>
    <lineage>
        <taxon>Bacteria</taxon>
        <taxon>Pseudomonadati</taxon>
        <taxon>Pseudomonadota</taxon>
        <taxon>Betaproteobacteria</taxon>
        <taxon>Neisseriales</taxon>
        <taxon>Neisseriaceae</taxon>
        <taxon>Simonsiella</taxon>
    </lineage>
</organism>
<evidence type="ECO:0000259" key="2">
    <source>
        <dbReference type="Pfam" id="PF00535"/>
    </source>
</evidence>
<evidence type="ECO:0000256" key="1">
    <source>
        <dbReference type="ARBA" id="ARBA00038494"/>
    </source>
</evidence>
<name>V9HJU2_9NEIS</name>
<reference evidence="3 4" key="1">
    <citation type="submission" date="2010-03" db="EMBL/GenBank/DDBJ databases">
        <authorList>
            <consortium name="The Broad Institute Genome Sequencing Platform"/>
            <person name="Ward D."/>
            <person name="Earl A."/>
            <person name="Feldgarden M."/>
            <person name="Gevers D."/>
            <person name="Young S."/>
            <person name="Zeng Q."/>
            <person name="Koehrsen M."/>
            <person name="Alvarado L."/>
            <person name="Berlin A.M."/>
            <person name="Borenstein D."/>
            <person name="Chapman S.B."/>
            <person name="Chen Z."/>
            <person name="Engels R."/>
            <person name="Freedman E."/>
            <person name="Gellesch M."/>
            <person name="Goldberg J."/>
            <person name="Griggs A."/>
            <person name="Gujja S."/>
            <person name="Heilman E.R."/>
            <person name="Heiman D.I."/>
            <person name="Hepburn T.A."/>
            <person name="Howarth C."/>
            <person name="Jen D."/>
            <person name="Larson L."/>
            <person name="Mehta T."/>
            <person name="Park D."/>
            <person name="Pearson M."/>
            <person name="Richards J."/>
            <person name="Roberts A."/>
            <person name="Saif S."/>
            <person name="Shea T.D."/>
            <person name="Shenoy N."/>
            <person name="Sisk P."/>
            <person name="Stolte C."/>
            <person name="Sykes S.N."/>
            <person name="Walk T."/>
            <person name="White J."/>
            <person name="Yandava C."/>
            <person name="Izard J."/>
            <person name="Baranova O.V."/>
            <person name="Blanton J.M."/>
            <person name="Tanner A.C."/>
            <person name="Dewhirst F."/>
            <person name="Haas B."/>
            <person name="Nusbaum C."/>
            <person name="Birren B."/>
        </authorList>
    </citation>
    <scope>NUCLEOTIDE SEQUENCE [LARGE SCALE GENOMIC DNA]</scope>
    <source>
        <strain evidence="3 4">ATCC 29453</strain>
    </source>
</reference>
<dbReference type="Proteomes" id="UP000017813">
    <property type="component" value="Unassembled WGS sequence"/>
</dbReference>
<dbReference type="SUPFAM" id="SSF53448">
    <property type="entry name" value="Nucleotide-diphospho-sugar transferases"/>
    <property type="match status" value="1"/>
</dbReference>
<dbReference type="RefSeq" id="WP_002643013.1">
    <property type="nucleotide sequence ID" value="NZ_CP019448.1"/>
</dbReference>
<evidence type="ECO:0000313" key="4">
    <source>
        <dbReference type="Proteomes" id="UP000017813"/>
    </source>
</evidence>
<dbReference type="OrthoDB" id="9815923at2"/>
<dbReference type="EMBL" id="ADCY02000063">
    <property type="protein sequence ID" value="EFG29939.1"/>
    <property type="molecule type" value="Genomic_DNA"/>
</dbReference>